<dbReference type="KEGG" id="hbs:IPV69_08155"/>
<dbReference type="PANTHER" id="PTHR35457:SF1">
    <property type="entry name" value="HEME A SYNTHASE"/>
    <property type="match status" value="1"/>
</dbReference>
<dbReference type="EMBL" id="CP063458">
    <property type="protein sequence ID" value="QOV91315.1"/>
    <property type="molecule type" value="Genomic_DNA"/>
</dbReference>
<feature type="transmembrane region" description="Helical" evidence="12">
    <location>
        <begin position="392"/>
        <end position="413"/>
    </location>
</feature>
<evidence type="ECO:0000313" key="14">
    <source>
        <dbReference type="Proteomes" id="UP000593765"/>
    </source>
</evidence>
<comment type="pathway">
    <text evidence="11">Porphyrin-containing compound metabolism.</text>
</comment>
<dbReference type="GO" id="GO:0016491">
    <property type="term" value="F:oxidoreductase activity"/>
    <property type="evidence" value="ECO:0007669"/>
    <property type="project" value="UniProtKB-KW"/>
</dbReference>
<dbReference type="Proteomes" id="UP000593765">
    <property type="component" value="Chromosome"/>
</dbReference>
<feature type="transmembrane region" description="Helical" evidence="12">
    <location>
        <begin position="100"/>
        <end position="124"/>
    </location>
</feature>
<evidence type="ECO:0000256" key="2">
    <source>
        <dbReference type="ARBA" id="ARBA00022475"/>
    </source>
</evidence>
<keyword evidence="6" id="KW-0560">Oxidoreductase</keyword>
<evidence type="ECO:0000256" key="10">
    <source>
        <dbReference type="ARBA" id="ARBA00023157"/>
    </source>
</evidence>
<gene>
    <name evidence="13" type="ORF">IPV69_08155</name>
</gene>
<dbReference type="InterPro" id="IPR003780">
    <property type="entry name" value="COX15/CtaA_fam"/>
</dbReference>
<evidence type="ECO:0000256" key="6">
    <source>
        <dbReference type="ARBA" id="ARBA00023002"/>
    </source>
</evidence>
<keyword evidence="4" id="KW-0479">Metal-binding</keyword>
<keyword evidence="5 12" id="KW-1133">Transmembrane helix</keyword>
<keyword evidence="3 12" id="KW-0812">Transmembrane</keyword>
<keyword evidence="9 12" id="KW-0472">Membrane</keyword>
<dbReference type="RefSeq" id="WP_206294542.1">
    <property type="nucleotide sequence ID" value="NZ_CP063458.1"/>
</dbReference>
<dbReference type="GO" id="GO:0016020">
    <property type="term" value="C:membrane"/>
    <property type="evidence" value="ECO:0007669"/>
    <property type="project" value="UniProtKB-SubCell"/>
</dbReference>
<feature type="transmembrane region" description="Helical" evidence="12">
    <location>
        <begin position="136"/>
        <end position="155"/>
    </location>
</feature>
<keyword evidence="8" id="KW-0350">Heme biosynthesis</keyword>
<evidence type="ECO:0000313" key="13">
    <source>
        <dbReference type="EMBL" id="QOV91315.1"/>
    </source>
</evidence>
<reference evidence="13 14" key="1">
    <citation type="submission" date="2020-10" db="EMBL/GenBank/DDBJ databases">
        <title>Wide distribution of Phycisphaera-like planctomycetes from WD2101 soil group in peatlands and genome analysis of the first cultivated representative.</title>
        <authorList>
            <person name="Dedysh S.N."/>
            <person name="Beletsky A.V."/>
            <person name="Ivanova A."/>
            <person name="Kulichevskaya I.S."/>
            <person name="Suzina N.E."/>
            <person name="Philippov D.A."/>
            <person name="Rakitin A.L."/>
            <person name="Mardanov A.V."/>
            <person name="Ravin N.V."/>
        </authorList>
    </citation>
    <scope>NUCLEOTIDE SEQUENCE [LARGE SCALE GENOMIC DNA]</scope>
    <source>
        <strain evidence="13 14">M1803</strain>
    </source>
</reference>
<name>A0A7M2X0V1_9BACT</name>
<organism evidence="13 14">
    <name type="scientific">Humisphaera borealis</name>
    <dbReference type="NCBI Taxonomy" id="2807512"/>
    <lineage>
        <taxon>Bacteria</taxon>
        <taxon>Pseudomonadati</taxon>
        <taxon>Planctomycetota</taxon>
        <taxon>Phycisphaerae</taxon>
        <taxon>Tepidisphaerales</taxon>
        <taxon>Tepidisphaeraceae</taxon>
        <taxon>Humisphaera</taxon>
    </lineage>
</organism>
<dbReference type="GO" id="GO:0006784">
    <property type="term" value="P:heme A biosynthetic process"/>
    <property type="evidence" value="ECO:0007669"/>
    <property type="project" value="InterPro"/>
</dbReference>
<keyword evidence="10" id="KW-1015">Disulfide bond</keyword>
<accession>A0A7M2X0V1</accession>
<dbReference type="InterPro" id="IPR050450">
    <property type="entry name" value="COX15/CtaA_HemeA_synthase"/>
</dbReference>
<protein>
    <submittedName>
        <fullName evidence="13">COX15/CtaA family protein</fullName>
    </submittedName>
</protein>
<evidence type="ECO:0000256" key="7">
    <source>
        <dbReference type="ARBA" id="ARBA00023004"/>
    </source>
</evidence>
<evidence type="ECO:0000256" key="12">
    <source>
        <dbReference type="SAM" id="Phobius"/>
    </source>
</evidence>
<evidence type="ECO:0000256" key="8">
    <source>
        <dbReference type="ARBA" id="ARBA00023133"/>
    </source>
</evidence>
<feature type="transmembrane region" description="Helical" evidence="12">
    <location>
        <begin position="283"/>
        <end position="304"/>
    </location>
</feature>
<evidence type="ECO:0000256" key="4">
    <source>
        <dbReference type="ARBA" id="ARBA00022723"/>
    </source>
</evidence>
<keyword evidence="2" id="KW-1003">Cell membrane</keyword>
<dbReference type="AlphaFoldDB" id="A0A7M2X0V1"/>
<evidence type="ECO:0000256" key="9">
    <source>
        <dbReference type="ARBA" id="ARBA00023136"/>
    </source>
</evidence>
<evidence type="ECO:0000256" key="1">
    <source>
        <dbReference type="ARBA" id="ARBA00004141"/>
    </source>
</evidence>
<evidence type="ECO:0000256" key="3">
    <source>
        <dbReference type="ARBA" id="ARBA00022692"/>
    </source>
</evidence>
<dbReference type="GO" id="GO:0046872">
    <property type="term" value="F:metal ion binding"/>
    <property type="evidence" value="ECO:0007669"/>
    <property type="project" value="UniProtKB-KW"/>
</dbReference>
<dbReference type="Pfam" id="PF02628">
    <property type="entry name" value="COX15-CtaA"/>
    <property type="match status" value="1"/>
</dbReference>
<keyword evidence="7" id="KW-0408">Iron</keyword>
<feature type="transmembrane region" description="Helical" evidence="12">
    <location>
        <begin position="71"/>
        <end position="88"/>
    </location>
</feature>
<proteinExistence type="predicted"/>
<comment type="subcellular location">
    <subcellularLocation>
        <location evidence="1">Membrane</location>
        <topology evidence="1">Multi-pass membrane protein</topology>
    </subcellularLocation>
</comment>
<sequence>MNHPSYNRSLHRIAIATALATFPLIFMGGLVTTKGAGMSVPDWPNSYGYNMFLFPPNQWVGGILYEHTHRLMGTVVGFLSIVLALFAFGPARTLASRRRLRIATVITSIAAFVLLLILVVIKGARAPHVADVFTRVSHAFVVALGAALVLGVASLARHREPRRWLRWVCVGVLAAVIFQGVLGGLRVVLVELDLAVIHGCFAQAFFCFVAFVILATSRLWDRLANVLSTDAPTPVSERIHEYPDPLTRGTATAGRPTAESGVLDYVRPGVFNSASNFHVPRSFARLAVVAVAVVYLQLIIGATMRHYDAGLAIPDLPLHYGKVLPPTNDTTLAEANLMRANSGSPDLRPVTLTQIWFHVGHRAGAVLVTIVLGLLIWRSLRDRELHFAARNPALILIPLLLTQLTLGILTVLLHKPADIASLHVAVGALVLVTTFSLAVRAVIASRGAPSGVSAGHTGRAAVDRQNVNGYRAVTT</sequence>
<keyword evidence="14" id="KW-1185">Reference proteome</keyword>
<evidence type="ECO:0000256" key="11">
    <source>
        <dbReference type="ARBA" id="ARBA00023444"/>
    </source>
</evidence>
<feature type="transmembrane region" description="Helical" evidence="12">
    <location>
        <begin position="167"/>
        <end position="189"/>
    </location>
</feature>
<evidence type="ECO:0000256" key="5">
    <source>
        <dbReference type="ARBA" id="ARBA00022989"/>
    </source>
</evidence>
<feature type="transmembrane region" description="Helical" evidence="12">
    <location>
        <begin position="419"/>
        <end position="443"/>
    </location>
</feature>
<dbReference type="PANTHER" id="PTHR35457">
    <property type="entry name" value="HEME A SYNTHASE"/>
    <property type="match status" value="1"/>
</dbReference>
<feature type="transmembrane region" description="Helical" evidence="12">
    <location>
        <begin position="12"/>
        <end position="31"/>
    </location>
</feature>
<feature type="transmembrane region" description="Helical" evidence="12">
    <location>
        <begin position="195"/>
        <end position="215"/>
    </location>
</feature>
<feature type="transmembrane region" description="Helical" evidence="12">
    <location>
        <begin position="355"/>
        <end position="380"/>
    </location>
</feature>